<evidence type="ECO:0000313" key="3">
    <source>
        <dbReference type="Proteomes" id="UP000242733"/>
    </source>
</evidence>
<gene>
    <name evidence="2" type="ORF">CSA61_00205</name>
</gene>
<comment type="caution">
    <text evidence="2">The sequence shown here is derived from an EMBL/GenBank/DDBJ whole genome shotgun (WGS) entry which is preliminary data.</text>
</comment>
<sequence length="248" mass="28131">MILYEFEGYIQSIYLVEYPHGLLLLDGGCRADVPVICEFIQQQLRRPLSDLKLVVSTHMHPDHAGAATELRKLTGCKIAAGTATKQWYSGIDGILMYLTDMVLAQWVAGKKGREKKQNLWYPRKLRADVYLQDGDLLPGFAEWQVMTTHGHTDRDISLYHKNTGKIYVADLVVIVKGKYSPPFPVFHPNRYRSSLARVKSLNPAAVILAHGGEQQITPEQWQDLIAIAPTKPMTHWRSVKEKLQKVLL</sequence>
<evidence type="ECO:0000313" key="2">
    <source>
        <dbReference type="EMBL" id="PIE20901.1"/>
    </source>
</evidence>
<feature type="domain" description="Metallo-beta-lactamase" evidence="1">
    <location>
        <begin position="10"/>
        <end position="210"/>
    </location>
</feature>
<evidence type="ECO:0000259" key="1">
    <source>
        <dbReference type="SMART" id="SM00849"/>
    </source>
</evidence>
<dbReference type="Pfam" id="PF00753">
    <property type="entry name" value="Lactamase_B"/>
    <property type="match status" value="1"/>
</dbReference>
<dbReference type="Gene3D" id="3.60.15.10">
    <property type="entry name" value="Ribonuclease Z/Hydroxyacylglutathione hydrolase-like"/>
    <property type="match status" value="1"/>
</dbReference>
<dbReference type="InterPro" id="IPR050855">
    <property type="entry name" value="NDM-1-like"/>
</dbReference>
<proteinExistence type="predicted"/>
<dbReference type="SMART" id="SM00849">
    <property type="entry name" value="Lactamase_B"/>
    <property type="match status" value="1"/>
</dbReference>
<dbReference type="PANTHER" id="PTHR42951">
    <property type="entry name" value="METALLO-BETA-LACTAMASE DOMAIN-CONTAINING"/>
    <property type="match status" value="1"/>
</dbReference>
<reference evidence="2 3" key="1">
    <citation type="submission" date="2017-10" db="EMBL/GenBank/DDBJ databases">
        <title>Novel microbial diversity and functional potential in the marine mammal oral microbiome.</title>
        <authorList>
            <person name="Dudek N.K."/>
            <person name="Sun C.L."/>
            <person name="Burstein D."/>
            <person name="Kantor R.S."/>
            <person name="Aliaga Goltsman D.S."/>
            <person name="Bik E.M."/>
            <person name="Thomas B.C."/>
            <person name="Banfield J.F."/>
            <person name="Relman D.A."/>
        </authorList>
    </citation>
    <scope>NUCLEOTIDE SEQUENCE [LARGE SCALE GENOMIC DNA]</scope>
    <source>
        <strain evidence="2">DOLJORAL78_49_30</strain>
    </source>
</reference>
<dbReference type="InterPro" id="IPR036866">
    <property type="entry name" value="RibonucZ/Hydroxyglut_hydro"/>
</dbReference>
<keyword evidence="2" id="KW-0378">Hydrolase</keyword>
<dbReference type="AlphaFoldDB" id="A0A2G6JBV8"/>
<accession>A0A2G6JBV8</accession>
<dbReference type="InterPro" id="IPR001279">
    <property type="entry name" value="Metallo-B-lactamas"/>
</dbReference>
<organism evidence="2 3">
    <name type="scientific">Neptuniibacter caesariensis</name>
    <dbReference type="NCBI Taxonomy" id="207954"/>
    <lineage>
        <taxon>Bacteria</taxon>
        <taxon>Pseudomonadati</taxon>
        <taxon>Pseudomonadota</taxon>
        <taxon>Gammaproteobacteria</taxon>
        <taxon>Oceanospirillales</taxon>
        <taxon>Oceanospirillaceae</taxon>
        <taxon>Neptuniibacter</taxon>
    </lineage>
</organism>
<dbReference type="Proteomes" id="UP000242733">
    <property type="component" value="Unassembled WGS sequence"/>
</dbReference>
<dbReference type="EMBL" id="PDSG01000002">
    <property type="protein sequence ID" value="PIE20901.1"/>
    <property type="molecule type" value="Genomic_DNA"/>
</dbReference>
<dbReference type="SUPFAM" id="SSF56281">
    <property type="entry name" value="Metallo-hydrolase/oxidoreductase"/>
    <property type="match status" value="1"/>
</dbReference>
<name>A0A2G6JBV8_NEPCE</name>
<dbReference type="GO" id="GO:0016787">
    <property type="term" value="F:hydrolase activity"/>
    <property type="evidence" value="ECO:0007669"/>
    <property type="project" value="UniProtKB-KW"/>
</dbReference>
<protein>
    <submittedName>
        <fullName evidence="2">Zn-dependent hydrolase</fullName>
    </submittedName>
</protein>